<accession>A0A9D1SDR8</accession>
<name>A0A9D1SDR8_9FIRM</name>
<dbReference type="PANTHER" id="PTHR46558:SF13">
    <property type="entry name" value="HTH-TYPE TRANSCRIPTIONAL REGULATOR IMMR"/>
    <property type="match status" value="1"/>
</dbReference>
<protein>
    <submittedName>
        <fullName evidence="3">Helix-turn-helix transcriptional regulator</fullName>
    </submittedName>
</protein>
<sequence length="110" mass="12539">MEIGYKLALFRKRAGLKQAEAADMLGISRSTLSLYENDKEQLPVSIFVKMADLYDFDVYDVLGVNDPSESTFTDEEALMLEDVHEKYFKRRAEKAMELMPEGSVVYGESL</sequence>
<dbReference type="EMBL" id="DVNB01000014">
    <property type="protein sequence ID" value="HIU56390.1"/>
    <property type="molecule type" value="Genomic_DNA"/>
</dbReference>
<evidence type="ECO:0000313" key="4">
    <source>
        <dbReference type="Proteomes" id="UP000824109"/>
    </source>
</evidence>
<dbReference type="CDD" id="cd00093">
    <property type="entry name" value="HTH_XRE"/>
    <property type="match status" value="1"/>
</dbReference>
<dbReference type="AlphaFoldDB" id="A0A9D1SDR8"/>
<dbReference type="InterPro" id="IPR010982">
    <property type="entry name" value="Lambda_DNA-bd_dom_sf"/>
</dbReference>
<proteinExistence type="predicted"/>
<dbReference type="InterPro" id="IPR001387">
    <property type="entry name" value="Cro/C1-type_HTH"/>
</dbReference>
<gene>
    <name evidence="3" type="ORF">IAA61_01090</name>
</gene>
<comment type="caution">
    <text evidence="3">The sequence shown here is derived from an EMBL/GenBank/DDBJ whole genome shotgun (WGS) entry which is preliminary data.</text>
</comment>
<dbReference type="Gene3D" id="1.10.260.40">
    <property type="entry name" value="lambda repressor-like DNA-binding domains"/>
    <property type="match status" value="1"/>
</dbReference>
<dbReference type="SMART" id="SM00530">
    <property type="entry name" value="HTH_XRE"/>
    <property type="match status" value="1"/>
</dbReference>
<organism evidence="3 4">
    <name type="scientific">Candidatus Ornithomonoglobus merdipullorum</name>
    <dbReference type="NCBI Taxonomy" id="2840895"/>
    <lineage>
        <taxon>Bacteria</taxon>
        <taxon>Bacillati</taxon>
        <taxon>Bacillota</taxon>
        <taxon>Clostridia</taxon>
        <taxon>Candidatus Ornithomonoglobus</taxon>
    </lineage>
</organism>
<reference evidence="3" key="2">
    <citation type="journal article" date="2021" name="PeerJ">
        <title>Extensive microbial diversity within the chicken gut microbiome revealed by metagenomics and culture.</title>
        <authorList>
            <person name="Gilroy R."/>
            <person name="Ravi A."/>
            <person name="Getino M."/>
            <person name="Pursley I."/>
            <person name="Horton D.L."/>
            <person name="Alikhan N.F."/>
            <person name="Baker D."/>
            <person name="Gharbi K."/>
            <person name="Hall N."/>
            <person name="Watson M."/>
            <person name="Adriaenssens E.M."/>
            <person name="Foster-Nyarko E."/>
            <person name="Jarju S."/>
            <person name="Secka A."/>
            <person name="Antonio M."/>
            <person name="Oren A."/>
            <person name="Chaudhuri R.R."/>
            <person name="La Ragione R."/>
            <person name="Hildebrand F."/>
            <person name="Pallen M.J."/>
        </authorList>
    </citation>
    <scope>NUCLEOTIDE SEQUENCE</scope>
    <source>
        <strain evidence="3">USAMLcec3-3695</strain>
    </source>
</reference>
<evidence type="ECO:0000256" key="1">
    <source>
        <dbReference type="ARBA" id="ARBA00023125"/>
    </source>
</evidence>
<dbReference type="Pfam" id="PF01381">
    <property type="entry name" value="HTH_3"/>
    <property type="match status" value="1"/>
</dbReference>
<feature type="domain" description="HTH cro/C1-type" evidence="2">
    <location>
        <begin position="7"/>
        <end position="61"/>
    </location>
</feature>
<evidence type="ECO:0000259" key="2">
    <source>
        <dbReference type="PROSITE" id="PS50943"/>
    </source>
</evidence>
<dbReference type="PANTHER" id="PTHR46558">
    <property type="entry name" value="TRACRIPTIONAL REGULATORY PROTEIN-RELATED-RELATED"/>
    <property type="match status" value="1"/>
</dbReference>
<dbReference type="GO" id="GO:0003677">
    <property type="term" value="F:DNA binding"/>
    <property type="evidence" value="ECO:0007669"/>
    <property type="project" value="UniProtKB-KW"/>
</dbReference>
<dbReference type="SUPFAM" id="SSF47413">
    <property type="entry name" value="lambda repressor-like DNA-binding domains"/>
    <property type="match status" value="1"/>
</dbReference>
<dbReference type="PROSITE" id="PS50943">
    <property type="entry name" value="HTH_CROC1"/>
    <property type="match status" value="1"/>
</dbReference>
<dbReference type="Proteomes" id="UP000824109">
    <property type="component" value="Unassembled WGS sequence"/>
</dbReference>
<evidence type="ECO:0000313" key="3">
    <source>
        <dbReference type="EMBL" id="HIU56390.1"/>
    </source>
</evidence>
<keyword evidence="1" id="KW-0238">DNA-binding</keyword>
<reference evidence="3" key="1">
    <citation type="submission" date="2020-10" db="EMBL/GenBank/DDBJ databases">
        <authorList>
            <person name="Gilroy R."/>
        </authorList>
    </citation>
    <scope>NUCLEOTIDE SEQUENCE</scope>
    <source>
        <strain evidence="3">USAMLcec3-3695</strain>
    </source>
</reference>